<dbReference type="RefSeq" id="XP_024576856.1">
    <property type="nucleotide sequence ID" value="XM_024726151.1"/>
</dbReference>
<dbReference type="STRING" id="4781.A0A0P1AIC0"/>
<dbReference type="AlphaFoldDB" id="A0A0P1AIC0"/>
<accession>A0A0P1AIC0</accession>
<dbReference type="EMBL" id="CCYD01000523">
    <property type="protein sequence ID" value="CEG40487.1"/>
    <property type="molecule type" value="Genomic_DNA"/>
</dbReference>
<reference evidence="2" key="1">
    <citation type="submission" date="2014-09" db="EMBL/GenBank/DDBJ databases">
        <authorList>
            <person name="Sharma Rahul"/>
            <person name="Thines Marco"/>
        </authorList>
    </citation>
    <scope>NUCLEOTIDE SEQUENCE [LARGE SCALE GENOMIC DNA]</scope>
</reference>
<proteinExistence type="predicted"/>
<protein>
    <submittedName>
        <fullName evidence="1">Uncharacterized protein</fullName>
    </submittedName>
</protein>
<organism evidence="1 2">
    <name type="scientific">Plasmopara halstedii</name>
    <name type="common">Downy mildew of sunflower</name>
    <dbReference type="NCBI Taxonomy" id="4781"/>
    <lineage>
        <taxon>Eukaryota</taxon>
        <taxon>Sar</taxon>
        <taxon>Stramenopiles</taxon>
        <taxon>Oomycota</taxon>
        <taxon>Peronosporomycetes</taxon>
        <taxon>Peronosporales</taxon>
        <taxon>Peronosporaceae</taxon>
        <taxon>Plasmopara</taxon>
    </lineage>
</organism>
<evidence type="ECO:0000313" key="2">
    <source>
        <dbReference type="Proteomes" id="UP000054928"/>
    </source>
</evidence>
<dbReference type="OrthoDB" id="1053178at2759"/>
<dbReference type="GeneID" id="36405738"/>
<keyword evidence="2" id="KW-1185">Reference proteome</keyword>
<evidence type="ECO:0000313" key="1">
    <source>
        <dbReference type="EMBL" id="CEG40487.1"/>
    </source>
</evidence>
<dbReference type="Proteomes" id="UP000054928">
    <property type="component" value="Unassembled WGS sequence"/>
</dbReference>
<sequence length="131" mass="14347">MVTPPSSKSQCDNHSPHYQNFVSGGTLDKFDEIPGNGGACISTQQDDVYAFEQDLASLRTPTGTGGNSKLLEFSSDCPMELQEFARQCWHEVPTERPDAIDAQEELVLEGSLTTTGQVQPNWTRPSYCTSS</sequence>
<dbReference type="Gene3D" id="1.10.510.10">
    <property type="entry name" value="Transferase(Phosphotransferase) domain 1"/>
    <property type="match status" value="1"/>
</dbReference>
<name>A0A0P1AIC0_PLAHL</name>